<dbReference type="HOGENOM" id="CLU_070764_6_0_0"/>
<dbReference type="Proteomes" id="UP000006844">
    <property type="component" value="Chromosome"/>
</dbReference>
<sequence length="207" mass="22599">MSDSSLETLKHGPASSGVKDLILKRWSPRAFAAKPVSKHDLRKIFTAAAWAASSYNEQPWRYLLGIKDDPDHGEAYKKIFSSLMEVNQQWAQSAPVLYAAVAKNTFSANGAPNKVAKHDVGAASATACLQAIELGIHTHGMGGFDPETLRASFAIPADFDPVAVWALGYLGDPETLPEHFKAPELAPRSRKELDEFVFTDWGEGVEF</sequence>
<evidence type="ECO:0000256" key="2">
    <source>
        <dbReference type="ARBA" id="ARBA00023002"/>
    </source>
</evidence>
<dbReference type="KEGG" id="tsa:AciPR4_1287"/>
<dbReference type="RefSeq" id="WP_013567844.1">
    <property type="nucleotide sequence ID" value="NC_014963.1"/>
</dbReference>
<dbReference type="AlphaFoldDB" id="E8UZ93"/>
<evidence type="ECO:0000313" key="4">
    <source>
        <dbReference type="EMBL" id="ADV82111.1"/>
    </source>
</evidence>
<accession>E8UZ93</accession>
<proteinExistence type="inferred from homology"/>
<feature type="domain" description="Nitroreductase" evidence="3">
    <location>
        <begin position="22"/>
        <end position="169"/>
    </location>
</feature>
<evidence type="ECO:0000313" key="5">
    <source>
        <dbReference type="Proteomes" id="UP000006844"/>
    </source>
</evidence>
<organism evidence="4 5">
    <name type="scientific">Terriglobus saanensis (strain ATCC BAA-1853 / DSM 23119 / SP1PR4)</name>
    <dbReference type="NCBI Taxonomy" id="401053"/>
    <lineage>
        <taxon>Bacteria</taxon>
        <taxon>Pseudomonadati</taxon>
        <taxon>Acidobacteriota</taxon>
        <taxon>Terriglobia</taxon>
        <taxon>Terriglobales</taxon>
        <taxon>Acidobacteriaceae</taxon>
        <taxon>Terriglobus</taxon>
    </lineage>
</organism>
<dbReference type="PANTHER" id="PTHR43673">
    <property type="entry name" value="NAD(P)H NITROREDUCTASE YDGI-RELATED"/>
    <property type="match status" value="1"/>
</dbReference>
<dbReference type="InterPro" id="IPR000415">
    <property type="entry name" value="Nitroreductase-like"/>
</dbReference>
<reference evidence="4 5" key="1">
    <citation type="journal article" date="2012" name="Stand. Genomic Sci.">
        <title>Complete genome sequence of Terriglobus saanensis type strain SP1PR4(T), an Acidobacteria from tundra soil.</title>
        <authorList>
            <person name="Rawat S.R."/>
            <person name="Mannisto M.K."/>
            <person name="Starovoytov V."/>
            <person name="Goodwin L."/>
            <person name="Nolan M."/>
            <person name="Hauser L."/>
            <person name="Land M."/>
            <person name="Davenport K.W."/>
            <person name="Woyke T."/>
            <person name="Haggblom M.M."/>
        </authorList>
    </citation>
    <scope>NUCLEOTIDE SEQUENCE</scope>
    <source>
        <strain evidence="5">ATCC BAA-1853 / DSM 23119 / SP1PR4</strain>
    </source>
</reference>
<dbReference type="CDD" id="cd02138">
    <property type="entry name" value="TdsD-like"/>
    <property type="match status" value="1"/>
</dbReference>
<dbReference type="GO" id="GO:0016491">
    <property type="term" value="F:oxidoreductase activity"/>
    <property type="evidence" value="ECO:0007669"/>
    <property type="project" value="UniProtKB-KW"/>
</dbReference>
<keyword evidence="5" id="KW-1185">Reference proteome</keyword>
<dbReference type="EMBL" id="CP002467">
    <property type="protein sequence ID" value="ADV82111.1"/>
    <property type="molecule type" value="Genomic_DNA"/>
</dbReference>
<comment type="similarity">
    <text evidence="1">Belongs to the nitroreductase family.</text>
</comment>
<name>E8UZ93_TERSS</name>
<gene>
    <name evidence="4" type="ordered locus">AciPR4_1287</name>
</gene>
<dbReference type="OrthoDB" id="9782629at2"/>
<dbReference type="Gene3D" id="3.40.109.10">
    <property type="entry name" value="NADH Oxidase"/>
    <property type="match status" value="1"/>
</dbReference>
<dbReference type="InterPro" id="IPR029479">
    <property type="entry name" value="Nitroreductase"/>
</dbReference>
<dbReference type="PANTHER" id="PTHR43673:SF10">
    <property type="entry name" value="NADH DEHYDROGENASE_NAD(P)H NITROREDUCTASE XCC3605-RELATED"/>
    <property type="match status" value="1"/>
</dbReference>
<evidence type="ECO:0000256" key="1">
    <source>
        <dbReference type="ARBA" id="ARBA00007118"/>
    </source>
</evidence>
<dbReference type="SUPFAM" id="SSF55469">
    <property type="entry name" value="FMN-dependent nitroreductase-like"/>
    <property type="match status" value="1"/>
</dbReference>
<dbReference type="Pfam" id="PF00881">
    <property type="entry name" value="Nitroreductase"/>
    <property type="match status" value="1"/>
</dbReference>
<dbReference type="eggNOG" id="COG0778">
    <property type="taxonomic scope" value="Bacteria"/>
</dbReference>
<evidence type="ECO:0000259" key="3">
    <source>
        <dbReference type="Pfam" id="PF00881"/>
    </source>
</evidence>
<dbReference type="STRING" id="401053.AciPR4_1287"/>
<keyword evidence="2" id="KW-0560">Oxidoreductase</keyword>
<protein>
    <submittedName>
        <fullName evidence="4">Nitroreductase</fullName>
    </submittedName>
</protein>